<protein>
    <submittedName>
        <fullName evidence="1">Uncharacterized protein</fullName>
    </submittedName>
</protein>
<keyword evidence="2" id="KW-1185">Reference proteome</keyword>
<gene>
    <name evidence="1" type="ORF">KY46_04795</name>
</gene>
<organism evidence="1 2">
    <name type="scientific">Photobacterium halotolerans</name>
    <dbReference type="NCBI Taxonomy" id="265726"/>
    <lineage>
        <taxon>Bacteria</taxon>
        <taxon>Pseudomonadati</taxon>
        <taxon>Pseudomonadota</taxon>
        <taxon>Gammaproteobacteria</taxon>
        <taxon>Vibrionales</taxon>
        <taxon>Vibrionaceae</taxon>
        <taxon>Photobacterium</taxon>
    </lineage>
</organism>
<dbReference type="AlphaFoldDB" id="A0A0F5VHY8"/>
<dbReference type="PATRIC" id="fig|265726.11.peg.2324"/>
<accession>A0A0F5VHY8</accession>
<dbReference type="Proteomes" id="UP000033633">
    <property type="component" value="Unassembled WGS sequence"/>
</dbReference>
<name>A0A0F5VHY8_9GAMM</name>
<proteinExistence type="predicted"/>
<evidence type="ECO:0000313" key="2">
    <source>
        <dbReference type="Proteomes" id="UP000033633"/>
    </source>
</evidence>
<comment type="caution">
    <text evidence="1">The sequence shown here is derived from an EMBL/GenBank/DDBJ whole genome shotgun (WGS) entry which is preliminary data.</text>
</comment>
<dbReference type="EMBL" id="JWYV01000002">
    <property type="protein sequence ID" value="KKD01085.1"/>
    <property type="molecule type" value="Genomic_DNA"/>
</dbReference>
<reference evidence="1 2" key="1">
    <citation type="submission" date="2014-12" db="EMBL/GenBank/DDBJ databases">
        <title>Mercury Reductase activity and rhizosphere competence traits in the genome of root associated Photobacterium halotolerans MELD1.</title>
        <authorList>
            <person name="Mathew D.C."/>
            <person name="Huang C.-C."/>
        </authorList>
    </citation>
    <scope>NUCLEOTIDE SEQUENCE [LARGE SCALE GENOMIC DNA]</scope>
    <source>
        <strain evidence="1 2">MELD1</strain>
    </source>
</reference>
<sequence length="74" mass="8355">MKFCVLVKEDVLVFEALNAESSSDIILSLFRQGFVLAPVFIEANNAENARASFMSRFEWHEIAAAFQQKKILAC</sequence>
<evidence type="ECO:0000313" key="1">
    <source>
        <dbReference type="EMBL" id="KKD01085.1"/>
    </source>
</evidence>